<dbReference type="GO" id="GO:0004674">
    <property type="term" value="F:protein serine/threonine kinase activity"/>
    <property type="evidence" value="ECO:0007669"/>
    <property type="project" value="UniProtKB-KW"/>
</dbReference>
<evidence type="ECO:0000256" key="3">
    <source>
        <dbReference type="ARBA" id="ARBA00022527"/>
    </source>
</evidence>
<evidence type="ECO:0000259" key="12">
    <source>
        <dbReference type="PROSITE" id="PS50011"/>
    </source>
</evidence>
<feature type="region of interest" description="Disordered" evidence="11">
    <location>
        <begin position="1004"/>
        <end position="1050"/>
    </location>
</feature>
<dbReference type="AlphaFoldDB" id="A0A2D3V5K8"/>
<evidence type="ECO:0000256" key="8">
    <source>
        <dbReference type="ARBA" id="ARBA00047899"/>
    </source>
</evidence>
<feature type="compositionally biased region" description="Basic and acidic residues" evidence="11">
    <location>
        <begin position="886"/>
        <end position="895"/>
    </location>
</feature>
<accession>A0A2D3V5K8</accession>
<dbReference type="OrthoDB" id="248923at2759"/>
<comment type="similarity">
    <text evidence="1">Belongs to the protein kinase superfamily. STE Ser/Thr protein kinase family. STE20 subfamily.</text>
</comment>
<dbReference type="GeneID" id="35598839"/>
<evidence type="ECO:0000256" key="6">
    <source>
        <dbReference type="ARBA" id="ARBA00022777"/>
    </source>
</evidence>
<evidence type="ECO:0000313" key="14">
    <source>
        <dbReference type="Proteomes" id="UP000225277"/>
    </source>
</evidence>
<gene>
    <name evidence="13" type="ORF">RCC_03640</name>
</gene>
<evidence type="ECO:0000313" key="13">
    <source>
        <dbReference type="EMBL" id="CZT17804.1"/>
    </source>
</evidence>
<dbReference type="GO" id="GO:0005737">
    <property type="term" value="C:cytoplasm"/>
    <property type="evidence" value="ECO:0007669"/>
    <property type="project" value="TreeGrafter"/>
</dbReference>
<dbReference type="STRING" id="112498.A0A2D3V5K8"/>
<evidence type="ECO:0000256" key="7">
    <source>
        <dbReference type="ARBA" id="ARBA00022840"/>
    </source>
</evidence>
<sequence>MPFRSKRHASDGQISNEAGLLRATCNSPEILTTPPRAVDRRRFASREFHYQDSEALPFQESTPVTPPKSRSRKQSVASSLSERLKGTLDQISFGSLVEAFRRARRERQEKGDLLDRTETDKLKSFWDFFEAKDSNHPPPAQDLPQGHLKVDEAAEDRATDQQRPSTSCRLSDITERSGQVHPHGPTLTTNMDISRLSAPSSSVLADQQDKARRVKDAQAVYQKIVRDAQKSNTQIPPYDFLELIGKGAFGRVYKCRDQRTGNLVAVKILNIDEQDWSSGFGAQDPRDETIKDFRKEVGILQQLKDNNVKNVNVIHDAFDLHSQLWMVSDYCTGGSLRTLLRPFEKNGRPAGFPLECIIPVARELAIAVAGIHEMHIIHRDIKCANVYITEDGELQLGDFGIVAVMDDVSSKRKTVIGTPHWMAEEMLAGMDSGTTTEGYGTEIDIWSYGCTVWEMATGTPPNSNRHPMDVGDALADMTPRLTGDEYPEVLRDFIAFCLNPDAKARPTAAEILRHPFIADTSISHPTSGLVPLIERFKLWEHGGGSRASLWIAGPADPRATVHGDETSDSNDDDSFGNWNFSTSGNFDQAFGRRFSQLSNLGHDEQSQWSPHAAALPPLTTAGLSVAERIKREHTELSANRGEQSLARLYDPYDPSGYQIATPISAPSAPPSPPPSDLPLRTFTSGAPTRESMIEIDLNEAEVGETATSVFALHMDAINEQTMKAVPRHTLQDDDEDDDYGYAQRDNDDRRATLEWTFPSSQTIAAPELKRGTMDWTFNTAEAREPDEPEPQMDLLSPRRGGELPPGFKPQLKHSATEPLGHFRTISHDTGKSAPSPIRESIGSMIDLDMSFAESSQIRRPSTASSMAGSTMTDMTSGNPFDLEDDQDHHEADRSRFSYHKQWQSDGGHPKRSSHKTMPMHARGSSLSSTGSDLDRRLSNAGDSFQDPSYFVTQQPFGLDQPFTHQNDNSSSDQWPNFDEFEASPRFNTLTDVPRLGTAAFPLDAGIQTNGFDSSSARSRAHSSEPTSGPEISFPHIQAPHPDALDEEADPRFLYDEMARILEDLSHGLNSTHQALTRSAALGEDDDGYMSSAMDGYLSSDIDGGFDSMKDNTEDEGTPDYSDQLTARRKPRKIEIRSPSQHSP</sequence>
<dbReference type="InterPro" id="IPR008271">
    <property type="entry name" value="Ser/Thr_kinase_AS"/>
</dbReference>
<protein>
    <recommendedName>
        <fullName evidence="2">non-specific serine/threonine protein kinase</fullName>
        <ecNumber evidence="2">2.7.11.1</ecNumber>
    </recommendedName>
</protein>
<keyword evidence="7 10" id="KW-0067">ATP-binding</keyword>
<keyword evidence="14" id="KW-1185">Reference proteome</keyword>
<dbReference type="SUPFAM" id="SSF56112">
    <property type="entry name" value="Protein kinase-like (PK-like)"/>
    <property type="match status" value="1"/>
</dbReference>
<dbReference type="EMBL" id="FJUY01000004">
    <property type="protein sequence ID" value="CZT17804.1"/>
    <property type="molecule type" value="Genomic_DNA"/>
</dbReference>
<feature type="compositionally biased region" description="Basic and acidic residues" evidence="11">
    <location>
        <begin position="37"/>
        <end position="52"/>
    </location>
</feature>
<evidence type="ECO:0000256" key="10">
    <source>
        <dbReference type="PROSITE-ProRule" id="PRU10141"/>
    </source>
</evidence>
<organism evidence="13 14">
    <name type="scientific">Ramularia collo-cygni</name>
    <dbReference type="NCBI Taxonomy" id="112498"/>
    <lineage>
        <taxon>Eukaryota</taxon>
        <taxon>Fungi</taxon>
        <taxon>Dikarya</taxon>
        <taxon>Ascomycota</taxon>
        <taxon>Pezizomycotina</taxon>
        <taxon>Dothideomycetes</taxon>
        <taxon>Dothideomycetidae</taxon>
        <taxon>Mycosphaerellales</taxon>
        <taxon>Mycosphaerellaceae</taxon>
        <taxon>Ramularia</taxon>
    </lineage>
</organism>
<dbReference type="PANTHER" id="PTHR48012">
    <property type="entry name" value="STERILE20-LIKE KINASE, ISOFORM B-RELATED"/>
    <property type="match status" value="1"/>
</dbReference>
<proteinExistence type="inferred from homology"/>
<dbReference type="InterPro" id="IPR011009">
    <property type="entry name" value="Kinase-like_dom_sf"/>
</dbReference>
<reference evidence="13 14" key="1">
    <citation type="submission" date="2016-03" db="EMBL/GenBank/DDBJ databases">
        <authorList>
            <person name="Ploux O."/>
        </authorList>
    </citation>
    <scope>NUCLEOTIDE SEQUENCE [LARGE SCALE GENOMIC DNA]</scope>
    <source>
        <strain evidence="13 14">URUG2</strain>
    </source>
</reference>
<keyword evidence="4" id="KW-0808">Transferase</keyword>
<dbReference type="EC" id="2.7.11.1" evidence="2"/>
<dbReference type="RefSeq" id="XP_023624695.1">
    <property type="nucleotide sequence ID" value="XM_023768927.1"/>
</dbReference>
<feature type="domain" description="Protein kinase" evidence="12">
    <location>
        <begin position="238"/>
        <end position="517"/>
    </location>
</feature>
<evidence type="ECO:0000256" key="11">
    <source>
        <dbReference type="SAM" id="MobiDB-lite"/>
    </source>
</evidence>
<evidence type="ECO:0000256" key="5">
    <source>
        <dbReference type="ARBA" id="ARBA00022741"/>
    </source>
</evidence>
<evidence type="ECO:0000256" key="4">
    <source>
        <dbReference type="ARBA" id="ARBA00022679"/>
    </source>
</evidence>
<dbReference type="PROSITE" id="PS00107">
    <property type="entry name" value="PROTEIN_KINASE_ATP"/>
    <property type="match status" value="1"/>
</dbReference>
<dbReference type="PROSITE" id="PS50011">
    <property type="entry name" value="PROTEIN_KINASE_DOM"/>
    <property type="match status" value="1"/>
</dbReference>
<dbReference type="InterPro" id="IPR000719">
    <property type="entry name" value="Prot_kinase_dom"/>
</dbReference>
<evidence type="ECO:0000256" key="1">
    <source>
        <dbReference type="ARBA" id="ARBA00008874"/>
    </source>
</evidence>
<comment type="catalytic activity">
    <reaction evidence="9">
        <text>L-seryl-[protein] + ATP = O-phospho-L-seryl-[protein] + ADP + H(+)</text>
        <dbReference type="Rhea" id="RHEA:17989"/>
        <dbReference type="Rhea" id="RHEA-COMP:9863"/>
        <dbReference type="Rhea" id="RHEA-COMP:11604"/>
        <dbReference type="ChEBI" id="CHEBI:15378"/>
        <dbReference type="ChEBI" id="CHEBI:29999"/>
        <dbReference type="ChEBI" id="CHEBI:30616"/>
        <dbReference type="ChEBI" id="CHEBI:83421"/>
        <dbReference type="ChEBI" id="CHEBI:456216"/>
        <dbReference type="EC" id="2.7.11.1"/>
    </reaction>
</comment>
<feature type="region of interest" description="Disordered" evidence="11">
    <location>
        <begin position="1083"/>
        <end position="1143"/>
    </location>
</feature>
<dbReference type="Gene3D" id="1.10.510.10">
    <property type="entry name" value="Transferase(Phosphotransferase) domain 1"/>
    <property type="match status" value="1"/>
</dbReference>
<keyword evidence="5 10" id="KW-0547">Nucleotide-binding</keyword>
<dbReference type="InterPro" id="IPR017441">
    <property type="entry name" value="Protein_kinase_ATP_BS"/>
</dbReference>
<feature type="binding site" evidence="10">
    <location>
        <position position="267"/>
    </location>
    <ligand>
        <name>ATP</name>
        <dbReference type="ChEBI" id="CHEBI:30616"/>
    </ligand>
</feature>
<feature type="compositionally biased region" description="Low complexity" evidence="11">
    <location>
        <begin position="922"/>
        <end position="931"/>
    </location>
</feature>
<dbReference type="Pfam" id="PF00069">
    <property type="entry name" value="Pkinase"/>
    <property type="match status" value="1"/>
</dbReference>
<feature type="region of interest" description="Disordered" evidence="11">
    <location>
        <begin position="1"/>
        <end position="78"/>
    </location>
</feature>
<feature type="region of interest" description="Disordered" evidence="11">
    <location>
        <begin position="853"/>
        <end position="945"/>
    </location>
</feature>
<dbReference type="Proteomes" id="UP000225277">
    <property type="component" value="Unassembled WGS sequence"/>
</dbReference>
<dbReference type="SMART" id="SM00220">
    <property type="entry name" value="S_TKc"/>
    <property type="match status" value="1"/>
</dbReference>
<keyword evidence="3" id="KW-0723">Serine/threonine-protein kinase</keyword>
<dbReference type="PANTHER" id="PTHR48012:SF10">
    <property type="entry name" value="FI20177P1"/>
    <property type="match status" value="1"/>
</dbReference>
<evidence type="ECO:0000256" key="9">
    <source>
        <dbReference type="ARBA" id="ARBA00048679"/>
    </source>
</evidence>
<dbReference type="GO" id="GO:0005524">
    <property type="term" value="F:ATP binding"/>
    <property type="evidence" value="ECO:0007669"/>
    <property type="project" value="UniProtKB-UniRule"/>
</dbReference>
<comment type="catalytic activity">
    <reaction evidence="8">
        <text>L-threonyl-[protein] + ATP = O-phospho-L-threonyl-[protein] + ADP + H(+)</text>
        <dbReference type="Rhea" id="RHEA:46608"/>
        <dbReference type="Rhea" id="RHEA-COMP:11060"/>
        <dbReference type="Rhea" id="RHEA-COMP:11605"/>
        <dbReference type="ChEBI" id="CHEBI:15378"/>
        <dbReference type="ChEBI" id="CHEBI:30013"/>
        <dbReference type="ChEBI" id="CHEBI:30616"/>
        <dbReference type="ChEBI" id="CHEBI:61977"/>
        <dbReference type="ChEBI" id="CHEBI:456216"/>
        <dbReference type="EC" id="2.7.11.1"/>
    </reaction>
</comment>
<feature type="compositionally biased region" description="Low complexity" evidence="11">
    <location>
        <begin position="861"/>
        <end position="877"/>
    </location>
</feature>
<name>A0A2D3V5K8_9PEZI</name>
<keyword evidence="6" id="KW-0418">Kinase</keyword>
<dbReference type="PROSITE" id="PS00108">
    <property type="entry name" value="PROTEIN_KINASE_ST"/>
    <property type="match status" value="1"/>
</dbReference>
<dbReference type="InterPro" id="IPR050629">
    <property type="entry name" value="STE20/SPS1-PAK"/>
</dbReference>
<evidence type="ECO:0000256" key="2">
    <source>
        <dbReference type="ARBA" id="ARBA00012513"/>
    </source>
</evidence>